<feature type="transmembrane region" description="Helical" evidence="6">
    <location>
        <begin position="314"/>
        <end position="336"/>
    </location>
</feature>
<dbReference type="Pfam" id="PF04142">
    <property type="entry name" value="Nuc_sug_transp"/>
    <property type="match status" value="1"/>
</dbReference>
<evidence type="ECO:0000256" key="4">
    <source>
        <dbReference type="ARBA" id="ARBA00023136"/>
    </source>
</evidence>
<proteinExistence type="predicted"/>
<evidence type="ECO:0008006" key="9">
    <source>
        <dbReference type="Google" id="ProtNLM"/>
    </source>
</evidence>
<feature type="transmembrane region" description="Helical" evidence="6">
    <location>
        <begin position="174"/>
        <end position="196"/>
    </location>
</feature>
<accession>A0A167PNW6</accession>
<name>A0A167PNW6_CALVF</name>
<evidence type="ECO:0000256" key="5">
    <source>
        <dbReference type="SAM" id="MobiDB-lite"/>
    </source>
</evidence>
<dbReference type="AlphaFoldDB" id="A0A167PNW6"/>
<evidence type="ECO:0000256" key="6">
    <source>
        <dbReference type="SAM" id="Phobius"/>
    </source>
</evidence>
<dbReference type="InterPro" id="IPR012404">
    <property type="entry name" value="UCP036436"/>
</dbReference>
<evidence type="ECO:0000256" key="3">
    <source>
        <dbReference type="ARBA" id="ARBA00022989"/>
    </source>
</evidence>
<keyword evidence="3 6" id="KW-1133">Transmembrane helix</keyword>
<dbReference type="PANTHER" id="PTHR13146">
    <property type="match status" value="1"/>
</dbReference>
<feature type="transmembrane region" description="Helical" evidence="6">
    <location>
        <begin position="51"/>
        <end position="73"/>
    </location>
</feature>
<gene>
    <name evidence="7" type="ORF">CALVIDRAFT_534532</name>
</gene>
<feature type="transmembrane region" description="Helical" evidence="6">
    <location>
        <begin position="267"/>
        <end position="294"/>
    </location>
</feature>
<feature type="transmembrane region" description="Helical" evidence="6">
    <location>
        <begin position="120"/>
        <end position="141"/>
    </location>
</feature>
<protein>
    <recommendedName>
        <fullName evidence="9">Integral membrane protein</fullName>
    </recommendedName>
</protein>
<evidence type="ECO:0000256" key="1">
    <source>
        <dbReference type="ARBA" id="ARBA00004141"/>
    </source>
</evidence>
<evidence type="ECO:0000313" key="8">
    <source>
        <dbReference type="Proteomes" id="UP000076738"/>
    </source>
</evidence>
<dbReference type="GO" id="GO:0000139">
    <property type="term" value="C:Golgi membrane"/>
    <property type="evidence" value="ECO:0007669"/>
    <property type="project" value="InterPro"/>
</dbReference>
<dbReference type="InterPro" id="IPR037185">
    <property type="entry name" value="EmrE-like"/>
</dbReference>
<reference evidence="7 8" key="1">
    <citation type="journal article" date="2016" name="Mol. Biol. Evol.">
        <title>Comparative Genomics of Early-Diverging Mushroom-Forming Fungi Provides Insights into the Origins of Lignocellulose Decay Capabilities.</title>
        <authorList>
            <person name="Nagy L.G."/>
            <person name="Riley R."/>
            <person name="Tritt A."/>
            <person name="Adam C."/>
            <person name="Daum C."/>
            <person name="Floudas D."/>
            <person name="Sun H."/>
            <person name="Yadav J.S."/>
            <person name="Pangilinan J."/>
            <person name="Larsson K.H."/>
            <person name="Matsuura K."/>
            <person name="Barry K."/>
            <person name="Labutti K."/>
            <person name="Kuo R."/>
            <person name="Ohm R.A."/>
            <person name="Bhattacharya S.S."/>
            <person name="Shirouzu T."/>
            <person name="Yoshinaga Y."/>
            <person name="Martin F.M."/>
            <person name="Grigoriev I.V."/>
            <person name="Hibbett D.S."/>
        </authorList>
    </citation>
    <scope>NUCLEOTIDE SEQUENCE [LARGE SCALE GENOMIC DNA]</scope>
    <source>
        <strain evidence="7 8">TUFC12733</strain>
    </source>
</reference>
<dbReference type="STRING" id="1330018.A0A167PNW6"/>
<dbReference type="PANTHER" id="PTHR13146:SF0">
    <property type="entry name" value="SOLUTE CARRIER FAMILY 35 MEMBER F6"/>
    <property type="match status" value="1"/>
</dbReference>
<comment type="subcellular location">
    <subcellularLocation>
        <location evidence="1">Membrane</location>
        <topology evidence="1">Multi-pass membrane protein</topology>
    </subcellularLocation>
</comment>
<keyword evidence="8" id="KW-1185">Reference proteome</keyword>
<keyword evidence="2 6" id="KW-0812">Transmembrane</keyword>
<dbReference type="Proteomes" id="UP000076738">
    <property type="component" value="Unassembled WGS sequence"/>
</dbReference>
<dbReference type="GO" id="GO:0015165">
    <property type="term" value="F:pyrimidine nucleotide-sugar transmembrane transporter activity"/>
    <property type="evidence" value="ECO:0007669"/>
    <property type="project" value="InterPro"/>
</dbReference>
<organism evidence="7 8">
    <name type="scientific">Calocera viscosa (strain TUFC12733)</name>
    <dbReference type="NCBI Taxonomy" id="1330018"/>
    <lineage>
        <taxon>Eukaryota</taxon>
        <taxon>Fungi</taxon>
        <taxon>Dikarya</taxon>
        <taxon>Basidiomycota</taxon>
        <taxon>Agaricomycotina</taxon>
        <taxon>Dacrymycetes</taxon>
        <taxon>Dacrymycetales</taxon>
        <taxon>Dacrymycetaceae</taxon>
        <taxon>Calocera</taxon>
    </lineage>
</organism>
<feature type="transmembrane region" description="Helical" evidence="6">
    <location>
        <begin position="232"/>
        <end position="255"/>
    </location>
</feature>
<keyword evidence="4 6" id="KW-0472">Membrane</keyword>
<feature type="transmembrane region" description="Helical" evidence="6">
    <location>
        <begin position="147"/>
        <end position="167"/>
    </location>
</feature>
<sequence>MLQPSYIPFLVAGMLITGCSNSLLSKWQDMLCVEGCTPGDDRPMVLFEQPVWQTLQMFIGEMLCFLPVLVGYIHSRRTRIQLNEGTQAALAEDDDLEEVAEESTLTSVEKARPMTGWRMCLLFFPAFFDICGTTLMNVGLLYTPVSIYQMTRGALVLWVGLFSVLFLRRRLWVYQWLALITVMGGVSIVGVAGSLAKERGIIPQKPEEVGEAVRIVVRWLVKVRAEKEEEPATAVAVGVLFVLFAQIFTASQFVVEEKIMARYSIGPMLAVGLEGFFGAATTLLAMPVLSVLSSQSPFFDFPRGWAQIIHSPPVLWGSVAIAFSIAFFNFFGLSVTRHVSATARSTTDTCRTLGIWLVSLGLGWEHITWPWSVLQVTGFGLLVYGTFLFNNLVSPPSFLRPSSTAAEDEGLVAGRNQEDREEERGLLSERVLRDTAVLPADLGQSGFDVAPPPAQGAVRLSGSE</sequence>
<dbReference type="PIRSF" id="PIRSF036436">
    <property type="entry name" value="UCP036436"/>
    <property type="match status" value="1"/>
</dbReference>
<feature type="region of interest" description="Disordered" evidence="5">
    <location>
        <begin position="442"/>
        <end position="464"/>
    </location>
</feature>
<dbReference type="InterPro" id="IPR007271">
    <property type="entry name" value="Nuc_sug_transpt"/>
</dbReference>
<dbReference type="OrthoDB" id="408493at2759"/>
<dbReference type="SUPFAM" id="SSF103481">
    <property type="entry name" value="Multidrug resistance efflux transporter EmrE"/>
    <property type="match status" value="1"/>
</dbReference>
<evidence type="ECO:0000256" key="2">
    <source>
        <dbReference type="ARBA" id="ARBA00022692"/>
    </source>
</evidence>
<dbReference type="EMBL" id="KV417273">
    <property type="protein sequence ID" value="KZO98989.1"/>
    <property type="molecule type" value="Genomic_DNA"/>
</dbReference>
<evidence type="ECO:0000313" key="7">
    <source>
        <dbReference type="EMBL" id="KZO98989.1"/>
    </source>
</evidence>